<reference evidence="2" key="1">
    <citation type="journal article" date="2019" name="Int. J. Syst. Evol. Microbiol.">
        <title>The Global Catalogue of Microorganisms (GCM) 10K type strain sequencing project: providing services to taxonomists for standard genome sequencing and annotation.</title>
        <authorList>
            <consortium name="The Broad Institute Genomics Platform"/>
            <consortium name="The Broad Institute Genome Sequencing Center for Infectious Disease"/>
            <person name="Wu L."/>
            <person name="Ma J."/>
        </authorList>
    </citation>
    <scope>NUCLEOTIDE SEQUENCE [LARGE SCALE GENOMIC DNA]</scope>
    <source>
        <strain evidence="2">CGMCC 1.15474</strain>
    </source>
</reference>
<dbReference type="EMBL" id="JBHUIK010000002">
    <property type="protein sequence ID" value="MFD2214436.1"/>
    <property type="molecule type" value="Genomic_DNA"/>
</dbReference>
<organism evidence="1 2">
    <name type="scientific">Metabacillus endolithicus</name>
    <dbReference type="NCBI Taxonomy" id="1535204"/>
    <lineage>
        <taxon>Bacteria</taxon>
        <taxon>Bacillati</taxon>
        <taxon>Bacillota</taxon>
        <taxon>Bacilli</taxon>
        <taxon>Bacillales</taxon>
        <taxon>Bacillaceae</taxon>
        <taxon>Metabacillus</taxon>
    </lineage>
</organism>
<comment type="caution">
    <text evidence="1">The sequence shown here is derived from an EMBL/GenBank/DDBJ whole genome shotgun (WGS) entry which is preliminary data.</text>
</comment>
<accession>A0ABW5BZZ5</accession>
<name>A0ABW5BZZ5_9BACI</name>
<sequence>MDNQKMNEAIGSLSSKIADLKKEGASGQEIQAAVFEMLQGLGLNIPLDKITQNMNGGNKNNE</sequence>
<evidence type="ECO:0000313" key="1">
    <source>
        <dbReference type="EMBL" id="MFD2214436.1"/>
    </source>
</evidence>
<evidence type="ECO:0000313" key="2">
    <source>
        <dbReference type="Proteomes" id="UP001597318"/>
    </source>
</evidence>
<gene>
    <name evidence="1" type="ORF">ACFSKK_12155</name>
</gene>
<dbReference type="Proteomes" id="UP001597318">
    <property type="component" value="Unassembled WGS sequence"/>
</dbReference>
<dbReference type="RefSeq" id="WP_098799317.1">
    <property type="nucleotide sequence ID" value="NZ_CP095550.1"/>
</dbReference>
<protein>
    <submittedName>
        <fullName evidence="1">Uncharacterized protein</fullName>
    </submittedName>
</protein>
<keyword evidence="2" id="KW-1185">Reference proteome</keyword>
<proteinExistence type="predicted"/>